<dbReference type="GeneTree" id="ENSGT00940000158662"/>
<dbReference type="Ensembl" id="ENSPMAT00000004288.1">
    <property type="protein sequence ID" value="ENSPMAP00000004271.1"/>
    <property type="gene ID" value="ENSPMAG00000003906.1"/>
</dbReference>
<feature type="domain" description="Sulfotransferase" evidence="4">
    <location>
        <begin position="38"/>
        <end position="290"/>
    </location>
</feature>
<name>S4RGD9_PETMA</name>
<dbReference type="InterPro" id="IPR000863">
    <property type="entry name" value="Sulfotransferase_dom"/>
</dbReference>
<evidence type="ECO:0000256" key="1">
    <source>
        <dbReference type="ARBA" id="ARBA00005771"/>
    </source>
</evidence>
<proteinExistence type="inferred from homology"/>
<dbReference type="HOGENOM" id="CLU_027239_1_1_1"/>
<dbReference type="OMA" id="LEDCYQD"/>
<accession>S4RGD9</accession>
<dbReference type="AlphaFoldDB" id="S4RGD9"/>
<dbReference type="GO" id="GO:0008146">
    <property type="term" value="F:sulfotransferase activity"/>
    <property type="evidence" value="ECO:0007669"/>
    <property type="project" value="InterPro"/>
</dbReference>
<organism evidence="5">
    <name type="scientific">Petromyzon marinus</name>
    <name type="common">Sea lamprey</name>
    <dbReference type="NCBI Taxonomy" id="7757"/>
    <lineage>
        <taxon>Eukaryota</taxon>
        <taxon>Metazoa</taxon>
        <taxon>Chordata</taxon>
        <taxon>Craniata</taxon>
        <taxon>Vertebrata</taxon>
        <taxon>Cyclostomata</taxon>
        <taxon>Hyperoartia</taxon>
        <taxon>Petromyzontiformes</taxon>
        <taxon>Petromyzontidae</taxon>
        <taxon>Petromyzon</taxon>
    </lineage>
</organism>
<protein>
    <recommendedName>
        <fullName evidence="3">Sulfotransferase</fullName>
        <ecNumber evidence="3">2.8.2.-</ecNumber>
    </recommendedName>
</protein>
<dbReference type="SUPFAM" id="SSF52540">
    <property type="entry name" value="P-loop containing nucleoside triphosphate hydrolases"/>
    <property type="match status" value="1"/>
</dbReference>
<evidence type="ECO:0000256" key="2">
    <source>
        <dbReference type="ARBA" id="ARBA00022679"/>
    </source>
</evidence>
<dbReference type="Gene3D" id="3.40.50.300">
    <property type="entry name" value="P-loop containing nucleotide triphosphate hydrolases"/>
    <property type="match status" value="1"/>
</dbReference>
<dbReference type="STRING" id="7757.ENSPMAP00000004271"/>
<reference evidence="5" key="1">
    <citation type="submission" date="2025-08" db="UniProtKB">
        <authorList>
            <consortium name="Ensembl"/>
        </authorList>
    </citation>
    <scope>IDENTIFICATION</scope>
</reference>
<dbReference type="PANTHER" id="PTHR11783">
    <property type="entry name" value="SULFOTRANSFERASE SULT"/>
    <property type="match status" value="1"/>
</dbReference>
<evidence type="ECO:0000313" key="5">
    <source>
        <dbReference type="Ensembl" id="ENSPMAP00000004271.1"/>
    </source>
</evidence>
<comment type="similarity">
    <text evidence="1 3">Belongs to the sulfotransferase 1 family.</text>
</comment>
<evidence type="ECO:0000256" key="3">
    <source>
        <dbReference type="RuleBase" id="RU361155"/>
    </source>
</evidence>
<dbReference type="EC" id="2.8.2.-" evidence="3"/>
<sequence length="298" mass="34583">KQMDQPTFQWQYFQHGSVRLPPFCRGRLEAIASFPVRPDDVWIASYPKSGTSVLQEMVFLISQGVDPAEVGIMNIAEQMPVLEHPQPGLDILTELTTPRIIKTHLPYGLLPRDLWDSKAKVVYMARNPKDLAVSYYQFLRSLRTPGFRGSFPEFCRRFLENRLAYGSWFDHVQEFWNHRNDEQILFLKYEDLHQNLPKVSEQLQAFLSIKQETAHAQDVVQHCSQLVDASMQPHARGNHTHNTYEDSPIIEHTKVNDSIQRGRVGIWKDSLSVEESEHFDVAYGERLSQIGLQFEYQL</sequence>
<keyword evidence="2 3" id="KW-0808">Transferase</keyword>
<dbReference type="InterPro" id="IPR027417">
    <property type="entry name" value="P-loop_NTPase"/>
</dbReference>
<dbReference type="Pfam" id="PF00685">
    <property type="entry name" value="Sulfotransfer_1"/>
    <property type="match status" value="1"/>
</dbReference>
<evidence type="ECO:0000259" key="4">
    <source>
        <dbReference type="Pfam" id="PF00685"/>
    </source>
</evidence>
<reference evidence="5" key="2">
    <citation type="submission" date="2025-09" db="UniProtKB">
        <authorList>
            <consortium name="Ensembl"/>
        </authorList>
    </citation>
    <scope>IDENTIFICATION</scope>
</reference>